<evidence type="ECO:0000256" key="5">
    <source>
        <dbReference type="ARBA" id="ARBA00022898"/>
    </source>
</evidence>
<dbReference type="RefSeq" id="WP_138170451.1">
    <property type="nucleotide sequence ID" value="NZ_VAWA01000009.1"/>
</dbReference>
<dbReference type="Gene3D" id="3.40.640.10">
    <property type="entry name" value="Type I PLP-dependent aspartate aminotransferase-like (Major domain)"/>
    <property type="match status" value="1"/>
</dbReference>
<reference evidence="8 9" key="1">
    <citation type="submission" date="2019-05" db="EMBL/GenBank/DDBJ databases">
        <title>Nesterenkonia sp. GY239, isolated from the Southern Atlantic Ocean.</title>
        <authorList>
            <person name="Zhang G."/>
        </authorList>
    </citation>
    <scope>NUCLEOTIDE SEQUENCE [LARGE SCALE GENOMIC DNA]</scope>
    <source>
        <strain evidence="8 9">GY239</strain>
    </source>
</reference>
<evidence type="ECO:0000256" key="2">
    <source>
        <dbReference type="ARBA" id="ARBA00007441"/>
    </source>
</evidence>
<protein>
    <recommendedName>
        <fullName evidence="6">Aminotransferase</fullName>
        <ecNumber evidence="6">2.6.1.-</ecNumber>
    </recommendedName>
</protein>
<dbReference type="InterPro" id="IPR050596">
    <property type="entry name" value="AspAT/PAT-like"/>
</dbReference>
<dbReference type="Gene3D" id="3.90.1150.10">
    <property type="entry name" value="Aspartate Aminotransferase, domain 1"/>
    <property type="match status" value="1"/>
</dbReference>
<sequence length="413" mass="43722">MHSATLAINEAVLARRARGERVLHLGFGEAGLPVLPSIQNALAEHAHRNGYGPVVGAPHVRAQAAGWFARRGLPTEADQVIFAPGSKALLFAGLASLPGDLVLPTPSWVSYAAQAALLGKRTIPVPISAPAGGVPEPEQLRSRLREAVQAGREPGVLVLTVPDNPTGTVASWAQLQEIAQIAEHYGLAVISDEIYASVVHSGQQSPSIAELLPDRVIVTTGLSKSLALGGWRIGYARIPATEWGRAVHQRIVGVASEVWSGLAAPQQEAAGFVLSDAPEVLAHIEQSTRLHATVAAAVYEEFAQVGAVARPPAAGFYLYPDFEPQRERLAARGITTGTELARVLLNDHGVGVLAGAAFGDDDRRVRARVATSLLYGSTEEERWAALGSTDPLNLPWTAEALDHLREALTALLR</sequence>
<dbReference type="GO" id="GO:0008483">
    <property type="term" value="F:transaminase activity"/>
    <property type="evidence" value="ECO:0007669"/>
    <property type="project" value="UniProtKB-KW"/>
</dbReference>
<gene>
    <name evidence="8" type="ORF">FEF27_08185</name>
</gene>
<evidence type="ECO:0000313" key="9">
    <source>
        <dbReference type="Proteomes" id="UP000306544"/>
    </source>
</evidence>
<dbReference type="SUPFAM" id="SSF53383">
    <property type="entry name" value="PLP-dependent transferases"/>
    <property type="match status" value="1"/>
</dbReference>
<dbReference type="GO" id="GO:0030170">
    <property type="term" value="F:pyridoxal phosphate binding"/>
    <property type="evidence" value="ECO:0007669"/>
    <property type="project" value="InterPro"/>
</dbReference>
<dbReference type="InterPro" id="IPR015421">
    <property type="entry name" value="PyrdxlP-dep_Trfase_major"/>
</dbReference>
<dbReference type="EMBL" id="VAWA01000009">
    <property type="protein sequence ID" value="TLP75369.1"/>
    <property type="molecule type" value="Genomic_DNA"/>
</dbReference>
<comment type="similarity">
    <text evidence="2 6">Belongs to the class-I pyridoxal-phosphate-dependent aminotransferase family.</text>
</comment>
<evidence type="ECO:0000256" key="1">
    <source>
        <dbReference type="ARBA" id="ARBA00001933"/>
    </source>
</evidence>
<evidence type="ECO:0000256" key="6">
    <source>
        <dbReference type="RuleBase" id="RU000481"/>
    </source>
</evidence>
<name>A0A5R9A9E0_9MICC</name>
<dbReference type="EC" id="2.6.1.-" evidence="6"/>
<dbReference type="Proteomes" id="UP000306544">
    <property type="component" value="Unassembled WGS sequence"/>
</dbReference>
<accession>A0A5R9A9E0</accession>
<keyword evidence="3 6" id="KW-0032">Aminotransferase</keyword>
<dbReference type="InterPro" id="IPR004839">
    <property type="entry name" value="Aminotransferase_I/II_large"/>
</dbReference>
<dbReference type="Pfam" id="PF00155">
    <property type="entry name" value="Aminotran_1_2"/>
    <property type="match status" value="1"/>
</dbReference>
<dbReference type="InterPro" id="IPR015422">
    <property type="entry name" value="PyrdxlP-dep_Trfase_small"/>
</dbReference>
<dbReference type="PROSITE" id="PS00105">
    <property type="entry name" value="AA_TRANSFER_CLASS_1"/>
    <property type="match status" value="1"/>
</dbReference>
<feature type="domain" description="Aminotransferase class I/classII large" evidence="7">
    <location>
        <begin position="25"/>
        <end position="370"/>
    </location>
</feature>
<keyword evidence="9" id="KW-1185">Reference proteome</keyword>
<keyword evidence="4 6" id="KW-0808">Transferase</keyword>
<dbReference type="AlphaFoldDB" id="A0A5R9A9E0"/>
<organism evidence="8 9">
    <name type="scientific">Nesterenkonia sphaerica</name>
    <dbReference type="NCBI Taxonomy" id="1804988"/>
    <lineage>
        <taxon>Bacteria</taxon>
        <taxon>Bacillati</taxon>
        <taxon>Actinomycetota</taxon>
        <taxon>Actinomycetes</taxon>
        <taxon>Micrococcales</taxon>
        <taxon>Micrococcaceae</taxon>
        <taxon>Nesterenkonia</taxon>
    </lineage>
</organism>
<dbReference type="GO" id="GO:0006520">
    <property type="term" value="P:amino acid metabolic process"/>
    <property type="evidence" value="ECO:0007669"/>
    <property type="project" value="InterPro"/>
</dbReference>
<comment type="cofactor">
    <cofactor evidence="1 6">
        <name>pyridoxal 5'-phosphate</name>
        <dbReference type="ChEBI" id="CHEBI:597326"/>
    </cofactor>
</comment>
<evidence type="ECO:0000313" key="8">
    <source>
        <dbReference type="EMBL" id="TLP75369.1"/>
    </source>
</evidence>
<evidence type="ECO:0000256" key="3">
    <source>
        <dbReference type="ARBA" id="ARBA00022576"/>
    </source>
</evidence>
<evidence type="ECO:0000256" key="4">
    <source>
        <dbReference type="ARBA" id="ARBA00022679"/>
    </source>
</evidence>
<dbReference type="OrthoDB" id="199743at2"/>
<dbReference type="InterPro" id="IPR004838">
    <property type="entry name" value="NHTrfase_class1_PyrdxlP-BS"/>
</dbReference>
<dbReference type="CDD" id="cd00609">
    <property type="entry name" value="AAT_like"/>
    <property type="match status" value="1"/>
</dbReference>
<comment type="caution">
    <text evidence="8">The sequence shown here is derived from an EMBL/GenBank/DDBJ whole genome shotgun (WGS) entry which is preliminary data.</text>
</comment>
<dbReference type="InterPro" id="IPR015424">
    <property type="entry name" value="PyrdxlP-dep_Trfase"/>
</dbReference>
<dbReference type="PANTHER" id="PTHR46383:SF1">
    <property type="entry name" value="ASPARTATE AMINOTRANSFERASE"/>
    <property type="match status" value="1"/>
</dbReference>
<evidence type="ECO:0000259" key="7">
    <source>
        <dbReference type="Pfam" id="PF00155"/>
    </source>
</evidence>
<proteinExistence type="inferred from homology"/>
<keyword evidence="5" id="KW-0663">Pyridoxal phosphate</keyword>
<dbReference type="PANTHER" id="PTHR46383">
    <property type="entry name" value="ASPARTATE AMINOTRANSFERASE"/>
    <property type="match status" value="1"/>
</dbReference>